<dbReference type="Pfam" id="PF00583">
    <property type="entry name" value="Acetyltransf_1"/>
    <property type="match status" value="1"/>
</dbReference>
<protein>
    <recommendedName>
        <fullName evidence="3">N-acetyltransferase domain-containing protein</fullName>
    </recommendedName>
</protein>
<evidence type="ECO:0000256" key="1">
    <source>
        <dbReference type="ARBA" id="ARBA00022679"/>
    </source>
</evidence>
<gene>
    <name evidence="4" type="ORF">SAMN06265377_3692</name>
</gene>
<keyword evidence="5" id="KW-1185">Reference proteome</keyword>
<keyword evidence="1" id="KW-0808">Transferase</keyword>
<dbReference type="Gene3D" id="3.40.630.30">
    <property type="match status" value="1"/>
</dbReference>
<dbReference type="EMBL" id="OBEH01000007">
    <property type="protein sequence ID" value="SNZ01843.1"/>
    <property type="molecule type" value="Genomic_DNA"/>
</dbReference>
<dbReference type="CDD" id="cd04301">
    <property type="entry name" value="NAT_SF"/>
    <property type="match status" value="1"/>
</dbReference>
<name>A0A285MYU1_9FLAO</name>
<dbReference type="Proteomes" id="UP000219048">
    <property type="component" value="Unassembled WGS sequence"/>
</dbReference>
<dbReference type="PROSITE" id="PS51186">
    <property type="entry name" value="GNAT"/>
    <property type="match status" value="1"/>
</dbReference>
<sequence>MQIVEASVREATYIALLARFTFTETFGHYFKDKTDLENYLQQTFNVKKLRNSLTKPNNIFWLAYIDDLPVGYGKLKLNSPSHFITDKNVCQLQKIYVLKDFLSKKVGLALQTKILERAVSSPAQKIWLSVLKSNERAIQFYKKNGFETIGDHNFQIGQEHFKFQAMAKNLR</sequence>
<reference evidence="5" key="1">
    <citation type="submission" date="2017-09" db="EMBL/GenBank/DDBJ databases">
        <authorList>
            <person name="Varghese N."/>
            <person name="Submissions S."/>
        </authorList>
    </citation>
    <scope>NUCLEOTIDE SEQUENCE [LARGE SCALE GENOMIC DNA]</scope>
    <source>
        <strain evidence="5">DSM 25885</strain>
    </source>
</reference>
<dbReference type="SUPFAM" id="SSF55729">
    <property type="entry name" value="Acyl-CoA N-acyltransferases (Nat)"/>
    <property type="match status" value="1"/>
</dbReference>
<accession>A0A285MYU1</accession>
<evidence type="ECO:0000259" key="3">
    <source>
        <dbReference type="PROSITE" id="PS51186"/>
    </source>
</evidence>
<proteinExistence type="predicted"/>
<keyword evidence="2" id="KW-0012">Acyltransferase</keyword>
<dbReference type="OrthoDB" id="7205533at2"/>
<evidence type="ECO:0000256" key="2">
    <source>
        <dbReference type="ARBA" id="ARBA00023315"/>
    </source>
</evidence>
<dbReference type="GO" id="GO:0016747">
    <property type="term" value="F:acyltransferase activity, transferring groups other than amino-acyl groups"/>
    <property type="evidence" value="ECO:0007669"/>
    <property type="project" value="InterPro"/>
</dbReference>
<dbReference type="RefSeq" id="WP_097047275.1">
    <property type="nucleotide sequence ID" value="NZ_OBEH01000007.1"/>
</dbReference>
<dbReference type="PANTHER" id="PTHR43877">
    <property type="entry name" value="AMINOALKYLPHOSPHONATE N-ACETYLTRANSFERASE-RELATED-RELATED"/>
    <property type="match status" value="1"/>
</dbReference>
<evidence type="ECO:0000313" key="5">
    <source>
        <dbReference type="Proteomes" id="UP000219048"/>
    </source>
</evidence>
<dbReference type="AlphaFoldDB" id="A0A285MYU1"/>
<organism evidence="4 5">
    <name type="scientific">Flagellimonas pacifica</name>
    <dbReference type="NCBI Taxonomy" id="1247520"/>
    <lineage>
        <taxon>Bacteria</taxon>
        <taxon>Pseudomonadati</taxon>
        <taxon>Bacteroidota</taxon>
        <taxon>Flavobacteriia</taxon>
        <taxon>Flavobacteriales</taxon>
        <taxon>Flavobacteriaceae</taxon>
        <taxon>Flagellimonas</taxon>
    </lineage>
</organism>
<dbReference type="InterPro" id="IPR000182">
    <property type="entry name" value="GNAT_dom"/>
</dbReference>
<evidence type="ECO:0000313" key="4">
    <source>
        <dbReference type="EMBL" id="SNZ01843.1"/>
    </source>
</evidence>
<dbReference type="InterPro" id="IPR016181">
    <property type="entry name" value="Acyl_CoA_acyltransferase"/>
</dbReference>
<feature type="domain" description="N-acetyltransferase" evidence="3">
    <location>
        <begin position="24"/>
        <end position="171"/>
    </location>
</feature>
<dbReference type="InterPro" id="IPR050832">
    <property type="entry name" value="Bact_Acetyltransf"/>
</dbReference>